<dbReference type="InterPro" id="IPR028896">
    <property type="entry name" value="GcvT/YgfZ/DmdA"/>
</dbReference>
<dbReference type="OrthoDB" id="10263536at2759"/>
<dbReference type="InterPro" id="IPR013977">
    <property type="entry name" value="GcvT_C"/>
</dbReference>
<dbReference type="GO" id="GO:0005960">
    <property type="term" value="C:glycine cleavage complex"/>
    <property type="evidence" value="ECO:0007669"/>
    <property type="project" value="InterPro"/>
</dbReference>
<dbReference type="FunFam" id="3.30.70.1400:FF:000001">
    <property type="entry name" value="Aminomethyltransferase"/>
    <property type="match status" value="1"/>
</dbReference>
<accession>A0A058ZEV3</accession>
<dbReference type="Gene3D" id="3.30.1360.120">
    <property type="entry name" value="Probable tRNA modification gtpase trme, domain 1"/>
    <property type="match status" value="1"/>
</dbReference>
<evidence type="ECO:0000256" key="7">
    <source>
        <dbReference type="PIRSR" id="PIRSR006487-1"/>
    </source>
</evidence>
<dbReference type="eggNOG" id="KOG2770">
    <property type="taxonomic scope" value="Eukaryota"/>
</dbReference>
<comment type="function">
    <text evidence="8">The glycine cleavage system catalyzes the degradation of glycine.</text>
</comment>
<comment type="similarity">
    <text evidence="1 8">Belongs to the GcvT family.</text>
</comment>
<evidence type="ECO:0000256" key="1">
    <source>
        <dbReference type="ARBA" id="ARBA00008609"/>
    </source>
</evidence>
<protein>
    <recommendedName>
        <fullName evidence="2 8">Aminomethyltransferase</fullName>
        <ecNumber evidence="2 8">2.1.2.10</ecNumber>
    </recommendedName>
    <alternativeName>
        <fullName evidence="5 8">Glycine cleavage system T protein</fullName>
    </alternativeName>
</protein>
<dbReference type="RefSeq" id="XP_009492610.1">
    <property type="nucleotide sequence ID" value="XM_009494335.1"/>
</dbReference>
<comment type="subunit">
    <text evidence="8">The glycine cleavage system is composed of four proteins: P, T, L and H.</text>
</comment>
<evidence type="ECO:0000256" key="4">
    <source>
        <dbReference type="ARBA" id="ARBA00022679"/>
    </source>
</evidence>
<dbReference type="Proteomes" id="UP000030693">
    <property type="component" value="Unassembled WGS sequence"/>
</dbReference>
<proteinExistence type="inferred from homology"/>
<dbReference type="SUPFAM" id="SSF103025">
    <property type="entry name" value="Folate-binding domain"/>
    <property type="match status" value="1"/>
</dbReference>
<evidence type="ECO:0000256" key="6">
    <source>
        <dbReference type="ARBA" id="ARBA00047665"/>
    </source>
</evidence>
<organism evidence="11">
    <name type="scientific">Fonticula alba</name>
    <name type="common">Slime mold</name>
    <dbReference type="NCBI Taxonomy" id="691883"/>
    <lineage>
        <taxon>Eukaryota</taxon>
        <taxon>Rotosphaerida</taxon>
        <taxon>Fonticulaceae</taxon>
        <taxon>Fonticula</taxon>
    </lineage>
</organism>
<dbReference type="GO" id="GO:0005739">
    <property type="term" value="C:mitochondrion"/>
    <property type="evidence" value="ECO:0007669"/>
    <property type="project" value="UniProtKB-SubCell"/>
</dbReference>
<evidence type="ECO:0000256" key="5">
    <source>
        <dbReference type="ARBA" id="ARBA00031395"/>
    </source>
</evidence>
<dbReference type="SUPFAM" id="SSF101790">
    <property type="entry name" value="Aminomethyltransferase beta-barrel domain"/>
    <property type="match status" value="1"/>
</dbReference>
<evidence type="ECO:0000256" key="8">
    <source>
        <dbReference type="RuleBase" id="RU003981"/>
    </source>
</evidence>
<dbReference type="InterPro" id="IPR006222">
    <property type="entry name" value="GCVT_N"/>
</dbReference>
<gene>
    <name evidence="11" type="ORF">H696_00479</name>
</gene>
<dbReference type="PANTHER" id="PTHR43757">
    <property type="entry name" value="AMINOMETHYLTRANSFERASE"/>
    <property type="match status" value="1"/>
</dbReference>
<comment type="subcellular location">
    <subcellularLocation>
        <location evidence="8">Mitochondrion</location>
    </subcellularLocation>
</comment>
<dbReference type="GeneID" id="20525204"/>
<dbReference type="AlphaFoldDB" id="A0A058ZEV3"/>
<dbReference type="GO" id="GO:0004047">
    <property type="term" value="F:aminomethyltransferase activity"/>
    <property type="evidence" value="ECO:0007669"/>
    <property type="project" value="UniProtKB-EC"/>
</dbReference>
<feature type="domain" description="Aminomethyltransferase C-terminal" evidence="10">
    <location>
        <begin position="339"/>
        <end position="416"/>
    </location>
</feature>
<evidence type="ECO:0000259" key="9">
    <source>
        <dbReference type="Pfam" id="PF01571"/>
    </source>
</evidence>
<dbReference type="Pfam" id="PF01571">
    <property type="entry name" value="GCV_T"/>
    <property type="match status" value="1"/>
</dbReference>
<feature type="domain" description="GCVT N-terminal" evidence="9">
    <location>
        <begin position="43"/>
        <end position="307"/>
    </location>
</feature>
<dbReference type="EC" id="2.1.2.10" evidence="2 8"/>
<dbReference type="InterPro" id="IPR006223">
    <property type="entry name" value="GcvT"/>
</dbReference>
<dbReference type="Gene3D" id="2.40.30.110">
    <property type="entry name" value="Aminomethyltransferase beta-barrel domains"/>
    <property type="match status" value="1"/>
</dbReference>
<keyword evidence="12" id="KW-1185">Reference proteome</keyword>
<dbReference type="PANTHER" id="PTHR43757:SF2">
    <property type="entry name" value="AMINOMETHYLTRANSFERASE, MITOCHONDRIAL"/>
    <property type="match status" value="1"/>
</dbReference>
<keyword evidence="8" id="KW-0809">Transit peptide</keyword>
<reference evidence="11" key="1">
    <citation type="submission" date="2013-04" db="EMBL/GenBank/DDBJ databases">
        <title>The Genome Sequence of Fonticula alba ATCC 38817.</title>
        <authorList>
            <consortium name="The Broad Institute Genomics Platform"/>
            <person name="Russ C."/>
            <person name="Cuomo C."/>
            <person name="Burger G."/>
            <person name="Gray M.W."/>
            <person name="Holland P.W.H."/>
            <person name="King N."/>
            <person name="Lang F.B.F."/>
            <person name="Roger A.J."/>
            <person name="Ruiz-Trillo I."/>
            <person name="Brown M."/>
            <person name="Walker B."/>
            <person name="Young S."/>
            <person name="Zeng Q."/>
            <person name="Gargeya S."/>
            <person name="Fitzgerald M."/>
            <person name="Haas B."/>
            <person name="Abouelleil A."/>
            <person name="Allen A.W."/>
            <person name="Alvarado L."/>
            <person name="Arachchi H.M."/>
            <person name="Berlin A.M."/>
            <person name="Chapman S.B."/>
            <person name="Gainer-Dewar J."/>
            <person name="Goldberg J."/>
            <person name="Griggs A."/>
            <person name="Gujja S."/>
            <person name="Hansen M."/>
            <person name="Howarth C."/>
            <person name="Imamovic A."/>
            <person name="Ireland A."/>
            <person name="Larimer J."/>
            <person name="McCowan C."/>
            <person name="Murphy C."/>
            <person name="Pearson M."/>
            <person name="Poon T.W."/>
            <person name="Priest M."/>
            <person name="Roberts A."/>
            <person name="Saif S."/>
            <person name="Shea T."/>
            <person name="Sisk P."/>
            <person name="Sykes S."/>
            <person name="Wortman J."/>
            <person name="Nusbaum C."/>
            <person name="Birren B."/>
        </authorList>
    </citation>
    <scope>NUCLEOTIDE SEQUENCE [LARGE SCALE GENOMIC DNA]</scope>
    <source>
        <strain evidence="11">ATCC 38817</strain>
    </source>
</reference>
<dbReference type="InterPro" id="IPR027266">
    <property type="entry name" value="TrmE/GcvT-like"/>
</dbReference>
<dbReference type="Gene3D" id="4.10.1250.10">
    <property type="entry name" value="Aminomethyltransferase fragment"/>
    <property type="match status" value="1"/>
</dbReference>
<keyword evidence="3 8" id="KW-0032">Aminotransferase</keyword>
<evidence type="ECO:0000313" key="11">
    <source>
        <dbReference type="EMBL" id="KCV72909.1"/>
    </source>
</evidence>
<evidence type="ECO:0000256" key="2">
    <source>
        <dbReference type="ARBA" id="ARBA00012616"/>
    </source>
</evidence>
<dbReference type="NCBIfam" id="TIGR00528">
    <property type="entry name" value="gcvT"/>
    <property type="match status" value="1"/>
</dbReference>
<comment type="catalytic activity">
    <reaction evidence="6 8">
        <text>N(6)-[(R)-S(8)-aminomethyldihydrolipoyl]-L-lysyl-[protein] + (6S)-5,6,7,8-tetrahydrofolate = N(6)-[(R)-dihydrolipoyl]-L-lysyl-[protein] + (6R)-5,10-methylene-5,6,7,8-tetrahydrofolate + NH4(+)</text>
        <dbReference type="Rhea" id="RHEA:16945"/>
        <dbReference type="Rhea" id="RHEA-COMP:10475"/>
        <dbReference type="Rhea" id="RHEA-COMP:10492"/>
        <dbReference type="ChEBI" id="CHEBI:15636"/>
        <dbReference type="ChEBI" id="CHEBI:28938"/>
        <dbReference type="ChEBI" id="CHEBI:57453"/>
        <dbReference type="ChEBI" id="CHEBI:83100"/>
        <dbReference type="ChEBI" id="CHEBI:83143"/>
        <dbReference type="EC" id="2.1.2.10"/>
    </reaction>
</comment>
<dbReference type="Pfam" id="PF08669">
    <property type="entry name" value="GCV_T_C"/>
    <property type="match status" value="1"/>
</dbReference>
<dbReference type="Gene3D" id="3.30.70.1400">
    <property type="entry name" value="Aminomethyltransferase beta-barrel domains"/>
    <property type="match status" value="1"/>
</dbReference>
<dbReference type="PIRSF" id="PIRSF006487">
    <property type="entry name" value="GcvT"/>
    <property type="match status" value="1"/>
</dbReference>
<evidence type="ECO:0000259" key="10">
    <source>
        <dbReference type="Pfam" id="PF08669"/>
    </source>
</evidence>
<dbReference type="OMA" id="MPVQYPA"/>
<evidence type="ECO:0000313" key="12">
    <source>
        <dbReference type="Proteomes" id="UP000030693"/>
    </source>
</evidence>
<dbReference type="GO" id="GO:0006546">
    <property type="term" value="P:glycine catabolic process"/>
    <property type="evidence" value="ECO:0007669"/>
    <property type="project" value="InterPro"/>
</dbReference>
<keyword evidence="4 8" id="KW-0808">Transferase</keyword>
<keyword evidence="8" id="KW-0496">Mitochondrion</keyword>
<dbReference type="GO" id="GO:0008483">
    <property type="term" value="F:transaminase activity"/>
    <property type="evidence" value="ECO:0007669"/>
    <property type="project" value="UniProtKB-KW"/>
</dbReference>
<name>A0A058ZEV3_FONAL</name>
<dbReference type="STRING" id="691883.A0A058ZEV3"/>
<dbReference type="EMBL" id="KB932201">
    <property type="protein sequence ID" value="KCV72909.1"/>
    <property type="molecule type" value="Genomic_DNA"/>
</dbReference>
<sequence>MQTALRSAARGLVRPGAPRAVAASPAAMRALASEAETIKKTPLYDFHVEKGAKMVPFAGWSMPVQYADLPIGASHVHTRTAASVFDVSHMLQFELHGNDRERFLEGLTVADLSSLDDNGSAALTVFTNENGGIIDDLIVTRFHDHLYLVANAGCADKDLAHIAPLMNKFTAAGGDVRLVVRDGTHALLALQGPKAADVLSTLVDDDLSKQNFMQAKTLTLKLSTGPVECLVTRCGYTGEDGFEISVPAGESVNLARALLECSPESDVRMAGLGARDSLRLEAGLNLYGHEMNEDILPAEAGLAWTISPRRRREGGFLGASRVLAQVAIDGASPVEPPARVRVGFSTAAPARGPHDIVDPASGEVVGTITSGGPCPSLGNQFRSLGFIKRSLSKVDTEVVVKARRDIKATVVKTPFVPHKYYRGAN</sequence>
<feature type="binding site" evidence="7">
    <location>
        <position position="243"/>
    </location>
    <ligand>
        <name>substrate</name>
    </ligand>
</feature>
<evidence type="ECO:0000256" key="3">
    <source>
        <dbReference type="ARBA" id="ARBA00022576"/>
    </source>
</evidence>
<dbReference type="InterPro" id="IPR029043">
    <property type="entry name" value="GcvT/YgfZ_C"/>
</dbReference>